<evidence type="ECO:0000256" key="2">
    <source>
        <dbReference type="SAM" id="Phobius"/>
    </source>
</evidence>
<name>A0A5D0NN92_9ACTN</name>
<feature type="domain" description="Dynamin N-terminal" evidence="3">
    <location>
        <begin position="50"/>
        <end position="204"/>
    </location>
</feature>
<dbReference type="AlphaFoldDB" id="A0A5D0NN92"/>
<dbReference type="InterPro" id="IPR027417">
    <property type="entry name" value="P-loop_NTPase"/>
</dbReference>
<protein>
    <recommendedName>
        <fullName evidence="3">Dynamin N-terminal domain-containing protein</fullName>
    </recommendedName>
</protein>
<dbReference type="RefSeq" id="WP_067905109.1">
    <property type="nucleotide sequence ID" value="NZ_VSFG01000003.1"/>
</dbReference>
<dbReference type="Gene3D" id="3.40.50.300">
    <property type="entry name" value="P-loop containing nucleotide triphosphate hydrolases"/>
    <property type="match status" value="1"/>
</dbReference>
<comment type="caution">
    <text evidence="4">The sequence shown here is derived from an EMBL/GenBank/DDBJ whole genome shotgun (WGS) entry which is preliminary data.</text>
</comment>
<dbReference type="EMBL" id="VSFG01000003">
    <property type="protein sequence ID" value="TYB45709.1"/>
    <property type="molecule type" value="Genomic_DNA"/>
</dbReference>
<evidence type="ECO:0000313" key="5">
    <source>
        <dbReference type="Proteomes" id="UP000323380"/>
    </source>
</evidence>
<gene>
    <name evidence="4" type="ORF">FXF69_20065</name>
</gene>
<accession>A0A5D0NN92</accession>
<feature type="region of interest" description="Disordered" evidence="1">
    <location>
        <begin position="436"/>
        <end position="463"/>
    </location>
</feature>
<sequence length="654" mass="70375">MAVVPRHPLTDDVLKLTERITSLCVRTGALEDSALLRGQTASAAHPGSTVVVVGEKKRGKSSLINALLDRPDLLPVDADVATSVHLSVGYGPKDLAWVLGEDARQIPFAEIAEYGAVDPDTGEERHPEVTGVEIQLPADLLAGGLGLIDTPGVGGLLAGHSAITLAALERADALLFVVNGSMELSRSELEFLTRASERTGTVLFALTKIDLHPHWRTTLDRDLELLARHAPRFMDAPWFPVSSRYKSDADRAAESDPEFAAGLRDRSRYDALSTELRDRTLQRIQAGRLGGLLDTGAAALDRLDGRQRDLARSLSKDGALDGEIRRRQQELIVLQSRDAAWRGRLGERVGALERDLRARTEERLNTLRDTAHDAVRAGGKDVQTEVPRDLADGIRGLGMELENLLYDRASAIVDGLAEEFGVHGVAVVPSQLGGFTSSTSAESEGHAETGEPAAAESAGADPALEIEPREDDEAAEAERAEQIQWLRDTARKGAKPAGAALGNAAAGVGGFVRRHPKAGPLAVIGVAAGAVTLVTLGVRRYFKGRGRKALEAYVDQVIAQQRSALPPALQDALRQVLTDLERAASDRLAERQLRLHEELAEAQANRAESEAVLAPRREEARRRLDEIAALRGDAESLRRLLRDQRTGEGGSPEG</sequence>
<evidence type="ECO:0000313" key="4">
    <source>
        <dbReference type="EMBL" id="TYB45709.1"/>
    </source>
</evidence>
<keyword evidence="2" id="KW-0812">Transmembrane</keyword>
<dbReference type="STRING" id="1220554.GCA_001552135_08049"/>
<organism evidence="4 5">
    <name type="scientific">Actinomadura chibensis</name>
    <dbReference type="NCBI Taxonomy" id="392828"/>
    <lineage>
        <taxon>Bacteria</taxon>
        <taxon>Bacillati</taxon>
        <taxon>Actinomycetota</taxon>
        <taxon>Actinomycetes</taxon>
        <taxon>Streptosporangiales</taxon>
        <taxon>Thermomonosporaceae</taxon>
        <taxon>Actinomadura</taxon>
    </lineage>
</organism>
<proteinExistence type="predicted"/>
<dbReference type="InterPro" id="IPR045063">
    <property type="entry name" value="Dynamin_N"/>
</dbReference>
<dbReference type="PANTHER" id="PTHR43681">
    <property type="entry name" value="TRANSMEMBRANE GTPASE FZO"/>
    <property type="match status" value="1"/>
</dbReference>
<dbReference type="Proteomes" id="UP000323380">
    <property type="component" value="Unassembled WGS sequence"/>
</dbReference>
<keyword evidence="2" id="KW-1133">Transmembrane helix</keyword>
<dbReference type="SUPFAM" id="SSF52540">
    <property type="entry name" value="P-loop containing nucleoside triphosphate hydrolases"/>
    <property type="match status" value="1"/>
</dbReference>
<evidence type="ECO:0000259" key="3">
    <source>
        <dbReference type="Pfam" id="PF00350"/>
    </source>
</evidence>
<dbReference type="Pfam" id="PF00350">
    <property type="entry name" value="Dynamin_N"/>
    <property type="match status" value="1"/>
</dbReference>
<keyword evidence="2" id="KW-0472">Membrane</keyword>
<reference evidence="4 5" key="1">
    <citation type="submission" date="2019-08" db="EMBL/GenBank/DDBJ databases">
        <title>Actinomadura sp. nov. CYP1-5 isolated from mountain soil.</title>
        <authorList>
            <person name="Songsumanus A."/>
            <person name="Kuncharoen N."/>
            <person name="Kudo T."/>
            <person name="Yuki M."/>
            <person name="Igarashi Y."/>
            <person name="Tanasupawat S."/>
        </authorList>
    </citation>
    <scope>NUCLEOTIDE SEQUENCE [LARGE SCALE GENOMIC DNA]</scope>
    <source>
        <strain evidence="4 5">JCM 14158</strain>
    </source>
</reference>
<evidence type="ECO:0000256" key="1">
    <source>
        <dbReference type="SAM" id="MobiDB-lite"/>
    </source>
</evidence>
<keyword evidence="5" id="KW-1185">Reference proteome</keyword>
<feature type="compositionally biased region" description="Low complexity" evidence="1">
    <location>
        <begin position="450"/>
        <end position="463"/>
    </location>
</feature>
<dbReference type="InterPro" id="IPR051943">
    <property type="entry name" value="TRAFAC_Dynamin-like_GTPase"/>
</dbReference>
<feature type="transmembrane region" description="Helical" evidence="2">
    <location>
        <begin position="518"/>
        <end position="538"/>
    </location>
</feature>
<dbReference type="PANTHER" id="PTHR43681:SF1">
    <property type="entry name" value="SARCALUMENIN"/>
    <property type="match status" value="1"/>
</dbReference>